<evidence type="ECO:0000256" key="2">
    <source>
        <dbReference type="SAM" id="Phobius"/>
    </source>
</evidence>
<organism evidence="4 5">
    <name type="scientific">Streptomyces spectabilis</name>
    <dbReference type="NCBI Taxonomy" id="68270"/>
    <lineage>
        <taxon>Bacteria</taxon>
        <taxon>Bacillati</taxon>
        <taxon>Actinomycetota</taxon>
        <taxon>Actinomycetes</taxon>
        <taxon>Kitasatosporales</taxon>
        <taxon>Streptomycetaceae</taxon>
        <taxon>Streptomyces</taxon>
    </lineage>
</organism>
<evidence type="ECO:0000256" key="1">
    <source>
        <dbReference type="SAM" id="MobiDB-lite"/>
    </source>
</evidence>
<name>A0A516RF12_STRST</name>
<sequence>MNTQGVEMSPHHTASPGITGAHVHAPGPRGYDRRAQGGGNGAARAALVLGVIGLSTSVVLVGGLLGAVGLVLGLVALRTARRTGVGRGRAVAGVVTSALAIAVSITAAFFLVWYANKTQDCYRPDSFQQYKQCVHDQFNGN</sequence>
<feature type="domain" description="Rhodanese" evidence="3">
    <location>
        <begin position="36"/>
        <end position="76"/>
    </location>
</feature>
<keyword evidence="2" id="KW-0812">Transmembrane</keyword>
<feature type="region of interest" description="Disordered" evidence="1">
    <location>
        <begin position="1"/>
        <end position="37"/>
    </location>
</feature>
<dbReference type="RefSeq" id="WP_144321450.1">
    <property type="nucleotide sequence ID" value="NZ_CP040916.1"/>
</dbReference>
<reference evidence="4 5" key="1">
    <citation type="journal article" date="2019" name="J. Ind. Microbiol. Biotechnol.">
        <title>The complete genomic sequence of Streptomyces spectabilis NRRL-2792 and identification of secondary metabolite biosynthetic gene clusters.</title>
        <authorList>
            <person name="Sinha A."/>
            <person name="Phillips-Salemka S."/>
            <person name="Niraula T.A."/>
            <person name="Short K.A."/>
            <person name="Niraula N.P."/>
        </authorList>
    </citation>
    <scope>NUCLEOTIDE SEQUENCE [LARGE SCALE GENOMIC DNA]</scope>
    <source>
        <strain evidence="4 5">NRRL 2792</strain>
    </source>
</reference>
<dbReference type="AlphaFoldDB" id="A0A516RF12"/>
<dbReference type="Proteomes" id="UP000316806">
    <property type="component" value="Chromosome"/>
</dbReference>
<keyword evidence="2" id="KW-0472">Membrane</keyword>
<proteinExistence type="predicted"/>
<feature type="transmembrane region" description="Helical" evidence="2">
    <location>
        <begin position="47"/>
        <end position="77"/>
    </location>
</feature>
<feature type="transmembrane region" description="Helical" evidence="2">
    <location>
        <begin position="89"/>
        <end position="115"/>
    </location>
</feature>
<evidence type="ECO:0000313" key="4">
    <source>
        <dbReference type="EMBL" id="QDQ14235.1"/>
    </source>
</evidence>
<protein>
    <submittedName>
        <fullName evidence="4">DUF4190 domain-containing protein</fullName>
    </submittedName>
</protein>
<evidence type="ECO:0000313" key="5">
    <source>
        <dbReference type="Proteomes" id="UP000316806"/>
    </source>
</evidence>
<dbReference type="InterPro" id="IPR001763">
    <property type="entry name" value="Rhodanese-like_dom"/>
</dbReference>
<dbReference type="EMBL" id="CP040916">
    <property type="protein sequence ID" value="QDQ14235.1"/>
    <property type="molecule type" value="Genomic_DNA"/>
</dbReference>
<evidence type="ECO:0000259" key="3">
    <source>
        <dbReference type="PROSITE" id="PS50206"/>
    </source>
</evidence>
<accession>A0A516RF12</accession>
<dbReference type="PROSITE" id="PS50206">
    <property type="entry name" value="RHODANESE_3"/>
    <property type="match status" value="1"/>
</dbReference>
<gene>
    <name evidence="4" type="ORF">FH965_29705</name>
</gene>
<keyword evidence="2" id="KW-1133">Transmembrane helix</keyword>